<dbReference type="EMBL" id="CP017629">
    <property type="protein sequence ID" value="AOW30472.1"/>
    <property type="molecule type" value="Genomic_DNA"/>
</dbReference>
<dbReference type="CDD" id="cd00086">
    <property type="entry name" value="homeodomain"/>
    <property type="match status" value="1"/>
</dbReference>
<dbReference type="InterPro" id="IPR051000">
    <property type="entry name" value="Homeobox_DNA-bind_prot"/>
</dbReference>
<dbReference type="OrthoDB" id="6159439at2759"/>
<dbReference type="InParanoid" id="A0A1D8PQR5"/>
<feature type="region of interest" description="Disordered" evidence="6">
    <location>
        <begin position="119"/>
        <end position="143"/>
    </location>
</feature>
<dbReference type="AlphaFoldDB" id="A0A1D8PQR5"/>
<dbReference type="OMA" id="KQSNHEK"/>
<feature type="compositionally biased region" description="Polar residues" evidence="6">
    <location>
        <begin position="242"/>
        <end position="260"/>
    </location>
</feature>
<keyword evidence="10" id="KW-1185">Reference proteome</keyword>
<evidence type="ECO:0000256" key="1">
    <source>
        <dbReference type="ARBA" id="ARBA00023125"/>
    </source>
</evidence>
<organism evidence="9 10">
    <name type="scientific">Candida albicans (strain SC5314 / ATCC MYA-2876)</name>
    <name type="common">Yeast</name>
    <dbReference type="NCBI Taxonomy" id="237561"/>
    <lineage>
        <taxon>Eukaryota</taxon>
        <taxon>Fungi</taxon>
        <taxon>Dikarya</taxon>
        <taxon>Ascomycota</taxon>
        <taxon>Saccharomycotina</taxon>
        <taxon>Pichiomycetes</taxon>
        <taxon>Debaryomycetaceae</taxon>
        <taxon>Candida/Lodderomyces clade</taxon>
        <taxon>Candida</taxon>
    </lineage>
</organism>
<dbReference type="eggNOG" id="KOG0490">
    <property type="taxonomic scope" value="Eukaryota"/>
</dbReference>
<dbReference type="InterPro" id="IPR001356">
    <property type="entry name" value="HD"/>
</dbReference>
<dbReference type="SMR" id="A0A1D8PQR5"/>
<dbReference type="GO" id="GO:0000978">
    <property type="term" value="F:RNA polymerase II cis-regulatory region sequence-specific DNA binding"/>
    <property type="evidence" value="ECO:0000318"/>
    <property type="project" value="GO_Central"/>
</dbReference>
<evidence type="ECO:0000259" key="7">
    <source>
        <dbReference type="PROSITE" id="PS50071"/>
    </source>
</evidence>
<dbReference type="GO" id="GO:0000981">
    <property type="term" value="F:DNA-binding transcription factor activity, RNA polymerase II-specific"/>
    <property type="evidence" value="ECO:0007669"/>
    <property type="project" value="InterPro"/>
</dbReference>
<evidence type="ECO:0000313" key="8">
    <source>
        <dbReference type="CGD" id="CAL0000194042"/>
    </source>
</evidence>
<proteinExistence type="predicted"/>
<dbReference type="Proteomes" id="UP000000559">
    <property type="component" value="Chromosome 7"/>
</dbReference>
<feature type="domain" description="Homeobox" evidence="7">
    <location>
        <begin position="171"/>
        <end position="231"/>
    </location>
</feature>
<evidence type="ECO:0000313" key="9">
    <source>
        <dbReference type="EMBL" id="AOW30472.1"/>
    </source>
</evidence>
<dbReference type="CGD" id="CAL0000194042">
    <property type="gene designation" value="YOX1"/>
</dbReference>
<dbReference type="InterPro" id="IPR017970">
    <property type="entry name" value="Homeobox_CS"/>
</dbReference>
<keyword evidence="3 4" id="KW-0539">Nucleus</keyword>
<dbReference type="STRING" id="237561.A0A1D8PQR5"/>
<gene>
    <name evidence="8 9" type="primary">YOX1</name>
    <name evidence="9" type="ordered locus">CAALFM_C700970CA</name>
    <name evidence="8" type="ordered locus">orf19.7017</name>
</gene>
<reference evidence="9 10" key="1">
    <citation type="journal article" date="2004" name="Proc. Natl. Acad. Sci. U.S.A.">
        <title>The diploid genome sequence of Candida albicans.</title>
        <authorList>
            <person name="Jones T."/>
            <person name="Federspiel N.A."/>
            <person name="Chibana H."/>
            <person name="Dungan J."/>
            <person name="Kalman S."/>
            <person name="Magee B.B."/>
            <person name="Newport G."/>
            <person name="Thorstenson Y.R."/>
            <person name="Agabian N."/>
            <person name="Magee P.T."/>
            <person name="Davis R.W."/>
            <person name="Scherer S."/>
        </authorList>
    </citation>
    <scope>NUCLEOTIDE SEQUENCE [LARGE SCALE GENOMIC DNA]</scope>
    <source>
        <strain evidence="10">SC5314 / ATCC MYA-2876</strain>
    </source>
</reference>
<keyword evidence="1 4" id="KW-0238">DNA-binding</keyword>
<dbReference type="Gene3D" id="1.10.10.60">
    <property type="entry name" value="Homeodomain-like"/>
    <property type="match status" value="1"/>
</dbReference>
<feature type="DNA-binding region" description="Homeobox" evidence="4">
    <location>
        <begin position="173"/>
        <end position="232"/>
    </location>
</feature>
<evidence type="ECO:0000313" key="10">
    <source>
        <dbReference type="Proteomes" id="UP000000559"/>
    </source>
</evidence>
<reference evidence="9 10" key="3">
    <citation type="journal article" date="2013" name="Genome Biol.">
        <title>Assembly of a phased diploid Candida albicans genome facilitates allele-specific measurements and provides a simple model for repeat and indel structure.</title>
        <authorList>
            <person name="Muzzey D."/>
            <person name="Schwartz K."/>
            <person name="Weissman J.S."/>
            <person name="Sherlock G."/>
        </authorList>
    </citation>
    <scope>NUCLEOTIDE SEQUENCE [LARGE SCALE GENOMIC DNA]</scope>
    <source>
        <strain evidence="10">SC5314 / ATCC MYA-2876</strain>
    </source>
</reference>
<dbReference type="PANTHER" id="PTHR24324">
    <property type="entry name" value="HOMEOBOX PROTEIN HHEX"/>
    <property type="match status" value="1"/>
</dbReference>
<dbReference type="VEuPathDB" id="FungiDB:C7_00970C_A"/>
<evidence type="ECO:0000256" key="2">
    <source>
        <dbReference type="ARBA" id="ARBA00023155"/>
    </source>
</evidence>
<dbReference type="GO" id="GO:0005634">
    <property type="term" value="C:nucleus"/>
    <property type="evidence" value="ECO:0007669"/>
    <property type="project" value="UniProtKB-SubCell"/>
</dbReference>
<accession>A0A1D8PQR5</accession>
<dbReference type="FunCoup" id="A0A1D8PQR5">
    <property type="interactions" value="1322"/>
</dbReference>
<dbReference type="RefSeq" id="XP_720311.1">
    <property type="nucleotide sequence ID" value="XM_715218.1"/>
</dbReference>
<comment type="subcellular location">
    <subcellularLocation>
        <location evidence="4 5">Nucleus</location>
    </subcellularLocation>
</comment>
<dbReference type="PROSITE" id="PS50071">
    <property type="entry name" value="HOMEOBOX_2"/>
    <property type="match status" value="1"/>
</dbReference>
<evidence type="ECO:0000256" key="6">
    <source>
        <dbReference type="SAM" id="MobiDB-lite"/>
    </source>
</evidence>
<protein>
    <submittedName>
        <fullName evidence="9">Yox1p</fullName>
    </submittedName>
</protein>
<dbReference type="PANTHER" id="PTHR24324:SF9">
    <property type="entry name" value="HOMEOBOX DOMAIN-CONTAINING PROTEIN"/>
    <property type="match status" value="1"/>
</dbReference>
<dbReference type="SMART" id="SM00389">
    <property type="entry name" value="HOX"/>
    <property type="match status" value="1"/>
</dbReference>
<evidence type="ECO:0000256" key="3">
    <source>
        <dbReference type="ARBA" id="ARBA00023242"/>
    </source>
</evidence>
<evidence type="ECO:0000256" key="5">
    <source>
        <dbReference type="RuleBase" id="RU000682"/>
    </source>
</evidence>
<name>A0A1D8PQR5_CANAL</name>
<dbReference type="InterPro" id="IPR009057">
    <property type="entry name" value="Homeodomain-like_sf"/>
</dbReference>
<dbReference type="KEGG" id="cal:CAALFM_C700970CA"/>
<sequence>MMMHLQQTPTKRSILPPITPLTNSNNGSKLSLPPLSSILPTAPSSHYRDHPLTTSTPYKAPLPSINTSAAYQSPSMTYGSYIPTPESATSSVTSSNKRSFSVLDDSSIMDTSILEERKLKASTSSSVASTSSSSPTLSSPASTPTDNKAYAFISHSLATFPSQEPSIDNAPLARRKRRRTSPHELNILNQEFALGTTPNKSRRIQIAKKVSMTEKAVQIWFQNKRQSIRKQSNSEKEITVLPPTSNYPPFQQHQPEQISTLPPPPPAQVQPVQPVQSVQLPIQAQSTPLPKPASISPLPITNSYTSMKFKFMPSKSKVTRKLQECKALGDITNLQ</sequence>
<feature type="region of interest" description="Disordered" evidence="6">
    <location>
        <begin position="226"/>
        <end position="271"/>
    </location>
</feature>
<keyword evidence="2 4" id="KW-0371">Homeobox</keyword>
<dbReference type="PROSITE" id="PS00027">
    <property type="entry name" value="HOMEOBOX_1"/>
    <property type="match status" value="1"/>
</dbReference>
<dbReference type="GO" id="GO:0030154">
    <property type="term" value="P:cell differentiation"/>
    <property type="evidence" value="ECO:0000318"/>
    <property type="project" value="GO_Central"/>
</dbReference>
<dbReference type="SUPFAM" id="SSF46689">
    <property type="entry name" value="Homeodomain-like"/>
    <property type="match status" value="1"/>
</dbReference>
<dbReference type="GO" id="GO:0006357">
    <property type="term" value="P:regulation of transcription by RNA polymerase II"/>
    <property type="evidence" value="ECO:0000318"/>
    <property type="project" value="GO_Central"/>
</dbReference>
<feature type="compositionally biased region" description="Low complexity" evidence="6">
    <location>
        <begin position="121"/>
        <end position="143"/>
    </location>
</feature>
<evidence type="ECO:0000256" key="4">
    <source>
        <dbReference type="PROSITE-ProRule" id="PRU00108"/>
    </source>
</evidence>
<reference evidence="9 10" key="2">
    <citation type="journal article" date="2007" name="Genome Biol.">
        <title>Assembly of the Candida albicans genome into sixteen supercontigs aligned on the eight chromosomes.</title>
        <authorList>
            <person name="van het Hoog M."/>
            <person name="Rast T.J."/>
            <person name="Martchenko M."/>
            <person name="Grindle S."/>
            <person name="Dignard D."/>
            <person name="Hogues H."/>
            <person name="Cuomo C."/>
            <person name="Berriman M."/>
            <person name="Scherer S."/>
            <person name="Magee B.B."/>
            <person name="Whiteway M."/>
            <person name="Chibana H."/>
            <person name="Nantel A."/>
            <person name="Magee P.T."/>
        </authorList>
    </citation>
    <scope>GENOME REANNOTATION</scope>
    <source>
        <strain evidence="10">SC5314 / ATCC MYA-2876</strain>
    </source>
</reference>
<dbReference type="Pfam" id="PF00046">
    <property type="entry name" value="Homeodomain"/>
    <property type="match status" value="1"/>
</dbReference>
<dbReference type="GeneID" id="3637952"/>